<evidence type="ECO:0000259" key="1">
    <source>
        <dbReference type="Pfam" id="PF00561"/>
    </source>
</evidence>
<dbReference type="GO" id="GO:0016020">
    <property type="term" value="C:membrane"/>
    <property type="evidence" value="ECO:0007669"/>
    <property type="project" value="TreeGrafter"/>
</dbReference>
<accession>A0A5C6FLG7</accession>
<dbReference type="PANTHER" id="PTHR43798">
    <property type="entry name" value="MONOACYLGLYCEROL LIPASE"/>
    <property type="match status" value="1"/>
</dbReference>
<dbReference type="Gene3D" id="3.40.50.1820">
    <property type="entry name" value="alpha/beta hydrolase"/>
    <property type="match status" value="1"/>
</dbReference>
<comment type="caution">
    <text evidence="2">The sequence shown here is derived from an EMBL/GenBank/DDBJ whole genome shotgun (WGS) entry which is preliminary data.</text>
</comment>
<dbReference type="EC" id="3.7.1.17" evidence="2"/>
<dbReference type="SUPFAM" id="SSF53474">
    <property type="entry name" value="alpha/beta-Hydrolases"/>
    <property type="match status" value="1"/>
</dbReference>
<dbReference type="InterPro" id="IPR050266">
    <property type="entry name" value="AB_hydrolase_sf"/>
</dbReference>
<reference evidence="2 3" key="1">
    <citation type="submission" date="2019-02" db="EMBL/GenBank/DDBJ databases">
        <title>Deep-cultivation of Planctomycetes and their phenomic and genomic characterization uncovers novel biology.</title>
        <authorList>
            <person name="Wiegand S."/>
            <person name="Jogler M."/>
            <person name="Boedeker C."/>
            <person name="Pinto D."/>
            <person name="Vollmers J."/>
            <person name="Rivas-Marin E."/>
            <person name="Kohn T."/>
            <person name="Peeters S.H."/>
            <person name="Heuer A."/>
            <person name="Rast P."/>
            <person name="Oberbeckmann S."/>
            <person name="Bunk B."/>
            <person name="Jeske O."/>
            <person name="Meyerdierks A."/>
            <person name="Storesund J.E."/>
            <person name="Kallscheuer N."/>
            <person name="Luecker S."/>
            <person name="Lage O.M."/>
            <person name="Pohl T."/>
            <person name="Merkel B.J."/>
            <person name="Hornburger P."/>
            <person name="Mueller R.-W."/>
            <person name="Bruemmer F."/>
            <person name="Labrenz M."/>
            <person name="Spormann A.M."/>
            <person name="Op Den Camp H."/>
            <person name="Overmann J."/>
            <person name="Amann R."/>
            <person name="Jetten M.S.M."/>
            <person name="Mascher T."/>
            <person name="Medema M.H."/>
            <person name="Devos D.P."/>
            <person name="Kaster A.-K."/>
            <person name="Ovreas L."/>
            <person name="Rohde M."/>
            <person name="Galperin M.Y."/>
            <person name="Jogler C."/>
        </authorList>
    </citation>
    <scope>NUCLEOTIDE SEQUENCE [LARGE SCALE GENOMIC DNA]</scope>
    <source>
        <strain evidence="2 3">V7</strain>
    </source>
</reference>
<dbReference type="AlphaFoldDB" id="A0A5C6FLG7"/>
<evidence type="ECO:0000313" key="3">
    <source>
        <dbReference type="Proteomes" id="UP000316476"/>
    </source>
</evidence>
<dbReference type="EMBL" id="SJPZ01000002">
    <property type="protein sequence ID" value="TWU62154.1"/>
    <property type="molecule type" value="Genomic_DNA"/>
</dbReference>
<dbReference type="PANTHER" id="PTHR43798:SF33">
    <property type="entry name" value="HYDROLASE, PUTATIVE (AFU_ORTHOLOGUE AFUA_2G14860)-RELATED"/>
    <property type="match status" value="1"/>
</dbReference>
<dbReference type="RefSeq" id="WP_197137911.1">
    <property type="nucleotide sequence ID" value="NZ_SJPZ01000002.1"/>
</dbReference>
<proteinExistence type="predicted"/>
<protein>
    <submittedName>
        <fullName evidence="2">4,5:9,10-diseco-3-hydroxy-5,9, 17-trioxoandrosta-1(10),2-diene-4-oate hydrolase</fullName>
        <ecNumber evidence="2">3.7.1.17</ecNumber>
    </submittedName>
</protein>
<dbReference type="PRINTS" id="PR00111">
    <property type="entry name" value="ABHYDROLASE"/>
</dbReference>
<dbReference type="InterPro" id="IPR000073">
    <property type="entry name" value="AB_hydrolase_1"/>
</dbReference>
<dbReference type="InterPro" id="IPR029058">
    <property type="entry name" value="AB_hydrolase_fold"/>
</dbReference>
<dbReference type="GO" id="GO:0102296">
    <property type="term" value="F:4,5-9,10-diseco-3-hydroxy-5,9,17-trioxoandrosta-1(10),2-diene-4-oate hydrolase activity"/>
    <property type="evidence" value="ECO:0007669"/>
    <property type="project" value="UniProtKB-EC"/>
</dbReference>
<evidence type="ECO:0000313" key="2">
    <source>
        <dbReference type="EMBL" id="TWU62154.1"/>
    </source>
</evidence>
<gene>
    <name evidence="2" type="primary">hsaD</name>
    <name evidence="2" type="ORF">V7x_38830</name>
</gene>
<keyword evidence="2" id="KW-0378">Hydrolase</keyword>
<name>A0A5C6FLG7_9PLAN</name>
<sequence length="369" mass="41663">MSLSSNTTLRLVRTCRRCQQHLRGGSACDVDLIERQTIALTDEVLVGVRLTVACRTMIAFPHRIHCPSKATNRRTRILGSPTAMKIQDFRKRQQMHSLEGLIDSPLQIAATDVGDGDAVALLHGIPTWSFLFHEVIDPLAEHFRVVAPDMAGYGYSDRRDRFDRSIEFQADVIESLLDEMGVDRAHFVAHDIGGGVALILADRRPELVRSMVLSNSVAYDSWPVDEMLALGHPRNAQLSREEMTDKLVESFQFGLSRKERLTDEFKEGIIAPYQEPEGIVSLVRNAASLNTNQTTPLTHRLHKMQQSTLLLWGEDDRWQPIDTAERLVKDLPNAELHPMRNCSHWTPQDNPDEFVSETLRFLQATPVAV</sequence>
<organism evidence="2 3">
    <name type="scientific">Crateriforma conspicua</name>
    <dbReference type="NCBI Taxonomy" id="2527996"/>
    <lineage>
        <taxon>Bacteria</taxon>
        <taxon>Pseudomonadati</taxon>
        <taxon>Planctomycetota</taxon>
        <taxon>Planctomycetia</taxon>
        <taxon>Planctomycetales</taxon>
        <taxon>Planctomycetaceae</taxon>
        <taxon>Crateriforma</taxon>
    </lineage>
</organism>
<feature type="domain" description="AB hydrolase-1" evidence="1">
    <location>
        <begin position="118"/>
        <end position="347"/>
    </location>
</feature>
<dbReference type="Pfam" id="PF00561">
    <property type="entry name" value="Abhydrolase_1"/>
    <property type="match status" value="1"/>
</dbReference>
<dbReference type="Proteomes" id="UP000316476">
    <property type="component" value="Unassembled WGS sequence"/>
</dbReference>